<dbReference type="GO" id="GO:0031515">
    <property type="term" value="C:tRNA (m1A) methyltransferase complex"/>
    <property type="evidence" value="ECO:0007669"/>
    <property type="project" value="InterPro"/>
</dbReference>
<feature type="compositionally biased region" description="Low complexity" evidence="5">
    <location>
        <begin position="357"/>
        <end position="378"/>
    </location>
</feature>
<evidence type="ECO:0000256" key="3">
    <source>
        <dbReference type="ARBA" id="ARBA00022691"/>
    </source>
</evidence>
<dbReference type="Gene3D" id="3.10.330.20">
    <property type="match status" value="1"/>
</dbReference>
<organism evidence="8 10">
    <name type="scientific">Gardnerella swidsinskii</name>
    <dbReference type="NCBI Taxonomy" id="2792979"/>
    <lineage>
        <taxon>Bacteria</taxon>
        <taxon>Bacillati</taxon>
        <taxon>Actinomycetota</taxon>
        <taxon>Actinomycetes</taxon>
        <taxon>Bifidobacteriales</taxon>
        <taxon>Bifidobacteriaceae</taxon>
        <taxon>Gardnerella</taxon>
    </lineage>
</organism>
<keyword evidence="2" id="KW-0808">Transferase</keyword>
<dbReference type="SUPFAM" id="SSF53335">
    <property type="entry name" value="S-adenosyl-L-methionine-dependent methyltransferases"/>
    <property type="match status" value="1"/>
</dbReference>
<keyword evidence="4" id="KW-0819">tRNA processing</keyword>
<evidence type="ECO:0000256" key="4">
    <source>
        <dbReference type="ARBA" id="ARBA00022694"/>
    </source>
</evidence>
<evidence type="ECO:0000313" key="10">
    <source>
        <dbReference type="Proteomes" id="UP000235293"/>
    </source>
</evidence>
<dbReference type="AlphaFoldDB" id="A0A9X7I930"/>
<evidence type="ECO:0000256" key="2">
    <source>
        <dbReference type="ARBA" id="ARBA00022679"/>
    </source>
</evidence>
<dbReference type="Proteomes" id="UP000235293">
    <property type="component" value="Unassembled WGS sequence"/>
</dbReference>
<feature type="domain" description="tRNA (adenine(58)-N(1))-methyltransferase catalytic subunit TRM61 C-terminal" evidence="6">
    <location>
        <begin position="102"/>
        <end position="271"/>
    </location>
</feature>
<dbReference type="GO" id="GO:0160107">
    <property type="term" value="F:tRNA (adenine(58)-N1)-methyltransferase activity"/>
    <property type="evidence" value="ECO:0007669"/>
    <property type="project" value="InterPro"/>
</dbReference>
<dbReference type="PANTHER" id="PTHR12133:SF1">
    <property type="entry name" value="TRNA (ADENINE(58)-N(1))-METHYLTRANSFERASE, MITOCHONDRIAL"/>
    <property type="match status" value="1"/>
</dbReference>
<dbReference type="InterPro" id="IPR014816">
    <property type="entry name" value="tRNA_MeTrfase_Gcd14"/>
</dbReference>
<dbReference type="InterPro" id="IPR049470">
    <property type="entry name" value="TRM61_C"/>
</dbReference>
<keyword evidence="9" id="KW-1185">Reference proteome</keyword>
<dbReference type="RefSeq" id="WP_076002925.1">
    <property type="nucleotide sequence ID" value="NZ_CP019058.1"/>
</dbReference>
<evidence type="ECO:0000313" key="7">
    <source>
        <dbReference type="EMBL" id="APW18958.1"/>
    </source>
</evidence>
<dbReference type="Gene3D" id="3.40.50.150">
    <property type="entry name" value="Vaccinia Virus protein VP39"/>
    <property type="match status" value="1"/>
</dbReference>
<reference evidence="9" key="1">
    <citation type="submission" date="2017-01" db="EMBL/GenBank/DDBJ databases">
        <title>Gardnerella vaginalis bacteremia associated with severe acute encephalopathy in a young female patient: Case Report and characterization of the isolate.</title>
        <authorList>
            <person name="Tankovic J."/>
            <person name="Timinskas A."/>
            <person name="Zilnyte M."/>
            <person name="Janulaitiene M."/>
            <person name="Zvirbliene A."/>
            <person name="Pleckaityte M."/>
        </authorList>
    </citation>
    <scope>NUCLEOTIDE SEQUENCE [LARGE SCALE GENOMIC DNA]</scope>
    <source>
        <strain evidence="9">GV37</strain>
    </source>
</reference>
<reference evidence="7" key="2">
    <citation type="submission" date="2017-01" db="EMBL/GenBank/DDBJ databases">
        <authorList>
            <person name="Timinskas A."/>
        </authorList>
    </citation>
    <scope>NUCLEOTIDE SEQUENCE</scope>
    <source>
        <strain evidence="7">GV37</strain>
    </source>
</reference>
<feature type="region of interest" description="Disordered" evidence="5">
    <location>
        <begin position="354"/>
        <end position="378"/>
    </location>
</feature>
<protein>
    <submittedName>
        <fullName evidence="7 8">Methyltransferase</fullName>
    </submittedName>
</protein>
<reference evidence="7" key="4">
    <citation type="journal article" date="2021" name="Pathogens">
        <title>Discrimination of Gardnerella Species by Combining MALDI-TOF Protein Profile, Chaperonin cpn60 Sequences, and Phenotypic Characteristics.</title>
        <authorList>
            <person name="Bulavaite A."/>
            <person name="Maier T."/>
            <person name="Pleckaityte M."/>
        </authorList>
    </citation>
    <scope>NUCLEOTIDE SEQUENCE</scope>
    <source>
        <strain evidence="7">GV37</strain>
    </source>
</reference>
<dbReference type="EMBL" id="CP019058">
    <property type="protein sequence ID" value="APW18958.1"/>
    <property type="molecule type" value="Genomic_DNA"/>
</dbReference>
<dbReference type="Pfam" id="PF14801">
    <property type="entry name" value="TrmI-like_N"/>
    <property type="match status" value="1"/>
</dbReference>
<evidence type="ECO:0000313" key="9">
    <source>
        <dbReference type="Proteomes" id="UP000186260"/>
    </source>
</evidence>
<keyword evidence="1 7" id="KW-0489">Methyltransferase</keyword>
<name>A0A9X7I930_9BIFI</name>
<dbReference type="EMBL" id="PNGY01000001">
    <property type="protein sequence ID" value="PMC54620.1"/>
    <property type="molecule type" value="Genomic_DNA"/>
</dbReference>
<dbReference type="Pfam" id="PF08704">
    <property type="entry name" value="GCD14"/>
    <property type="match status" value="1"/>
</dbReference>
<evidence type="ECO:0000259" key="6">
    <source>
        <dbReference type="Pfam" id="PF08704"/>
    </source>
</evidence>
<accession>A0A9X7I930</accession>
<dbReference type="InterPro" id="IPR029063">
    <property type="entry name" value="SAM-dependent_MTases_sf"/>
</dbReference>
<gene>
    <name evidence="7" type="ORF">BVL65_05315</name>
    <name evidence="8" type="ORF">CJ213_00220</name>
</gene>
<dbReference type="Proteomes" id="UP000186260">
    <property type="component" value="Chromosome"/>
</dbReference>
<evidence type="ECO:0000256" key="5">
    <source>
        <dbReference type="SAM" id="MobiDB-lite"/>
    </source>
</evidence>
<dbReference type="GeneID" id="95681740"/>
<keyword evidence="3" id="KW-0949">S-adenosyl-L-methionine</keyword>
<dbReference type="PROSITE" id="PS51620">
    <property type="entry name" value="SAM_TRM61"/>
    <property type="match status" value="1"/>
</dbReference>
<evidence type="ECO:0000313" key="8">
    <source>
        <dbReference type="EMBL" id="PMC54620.1"/>
    </source>
</evidence>
<dbReference type="GO" id="GO:0030488">
    <property type="term" value="P:tRNA methylation"/>
    <property type="evidence" value="ECO:0007669"/>
    <property type="project" value="InterPro"/>
</dbReference>
<proteinExistence type="predicted"/>
<reference evidence="8 10" key="3">
    <citation type="submission" date="2017-09" db="EMBL/GenBank/DDBJ databases">
        <title>Bacterial strain isolated from the female urinary microbiota.</title>
        <authorList>
            <person name="Thomas-White K."/>
            <person name="Kumar N."/>
            <person name="Forster S."/>
            <person name="Putonti C."/>
            <person name="Lawley T."/>
            <person name="Wolfe A.J."/>
        </authorList>
    </citation>
    <scope>NUCLEOTIDE SEQUENCE [LARGE SCALE GENOMIC DNA]</scope>
    <source>
        <strain evidence="8 10">UMB0411</strain>
    </source>
</reference>
<sequence length="378" mass="41874">MQSVNSRSGVLRVGEKIQFTDRKGKRITAQLVAGGVTQTEHGLICHDDVIGQSEGVVITTVSAKRETQQTIVDPSKSSNKPWKAARAIGGWDYVVMRPRMVDYVLSMPRGAQIMYPKDIAQVIALGDIRSGMRVLESGAGSGAMSLSLLDAVGECGKLTTIELRPDFARIAESNATLYYGKRPEWWNLLTGDFDSVAKTLDAHSVDRIMLDMLDPWNRLEQAHRVIVPGGVLIAYVTTTTQMSRMAEALRESGMWTEPEIQETLERTWKAQGLAVRPDHAMIGHTGFLIVSRAMAEGFSALKKREHGTKDTVSDIDDMTAEERAEQLEDLSLRDISDRKLRKVLRDLDVQLAQLPEDSQSQDLQDSQSAQQSAHNQAK</sequence>
<evidence type="ECO:0000256" key="1">
    <source>
        <dbReference type="ARBA" id="ARBA00022603"/>
    </source>
</evidence>
<dbReference type="CDD" id="cd02440">
    <property type="entry name" value="AdoMet_MTases"/>
    <property type="match status" value="1"/>
</dbReference>
<dbReference type="PANTHER" id="PTHR12133">
    <property type="entry name" value="TRNA (ADENINE(58)-N(1))-METHYLTRANSFERASE"/>
    <property type="match status" value="1"/>
</dbReference>